<dbReference type="PANTHER" id="PTHR45662:SF2">
    <property type="entry name" value="PHOSPHATIDYLINOSITOL-3-PHOSPHATASE SAC1"/>
    <property type="match status" value="1"/>
</dbReference>
<protein>
    <submittedName>
        <fullName evidence="3">LAMI_0A08614g1_1</fullName>
    </submittedName>
</protein>
<name>A0A1G4IRJ2_9SACH</name>
<dbReference type="OrthoDB" id="405996at2759"/>
<dbReference type="GO" id="GO:0043812">
    <property type="term" value="F:phosphatidylinositol-4-phosphate phosphatase activity"/>
    <property type="evidence" value="ECO:0007669"/>
    <property type="project" value="TreeGrafter"/>
</dbReference>
<keyword evidence="1" id="KW-1133">Transmembrane helix</keyword>
<dbReference type="GO" id="GO:0034593">
    <property type="term" value="F:phosphatidylinositol bisphosphate phosphatase activity"/>
    <property type="evidence" value="ECO:0007669"/>
    <property type="project" value="UniProtKB-ARBA"/>
</dbReference>
<keyword evidence="4" id="KW-1185">Reference proteome</keyword>
<gene>
    <name evidence="3" type="ORF">LAMI_0A08614G</name>
</gene>
<dbReference type="GO" id="GO:0005783">
    <property type="term" value="C:endoplasmic reticulum"/>
    <property type="evidence" value="ECO:0007669"/>
    <property type="project" value="TreeGrafter"/>
</dbReference>
<accession>A0A1G4IRJ2</accession>
<proteinExistence type="predicted"/>
<dbReference type="STRING" id="1230905.A0A1G4IRJ2"/>
<keyword evidence="1" id="KW-0472">Membrane</keyword>
<evidence type="ECO:0000313" key="4">
    <source>
        <dbReference type="Proteomes" id="UP000191024"/>
    </source>
</evidence>
<keyword evidence="1" id="KW-0812">Transmembrane</keyword>
<dbReference type="PROSITE" id="PS50275">
    <property type="entry name" value="SAC"/>
    <property type="match status" value="1"/>
</dbReference>
<feature type="domain" description="SAC" evidence="2">
    <location>
        <begin position="115"/>
        <end position="457"/>
    </location>
</feature>
<dbReference type="Pfam" id="PF02383">
    <property type="entry name" value="Syja_N"/>
    <property type="match status" value="1"/>
</dbReference>
<dbReference type="GO" id="GO:0046856">
    <property type="term" value="P:phosphatidylinositol dephosphorylation"/>
    <property type="evidence" value="ECO:0007669"/>
    <property type="project" value="TreeGrafter"/>
</dbReference>
<evidence type="ECO:0000256" key="1">
    <source>
        <dbReference type="SAM" id="Phobius"/>
    </source>
</evidence>
<feature type="transmembrane region" description="Helical" evidence="1">
    <location>
        <begin position="558"/>
        <end position="576"/>
    </location>
</feature>
<dbReference type="EMBL" id="LT598462">
    <property type="protein sequence ID" value="SCU79388.1"/>
    <property type="molecule type" value="Genomic_DNA"/>
</dbReference>
<dbReference type="AlphaFoldDB" id="A0A1G4IRJ2"/>
<organism evidence="3 4">
    <name type="scientific">Lachancea mirantina</name>
    <dbReference type="NCBI Taxonomy" id="1230905"/>
    <lineage>
        <taxon>Eukaryota</taxon>
        <taxon>Fungi</taxon>
        <taxon>Dikarya</taxon>
        <taxon>Ascomycota</taxon>
        <taxon>Saccharomycotina</taxon>
        <taxon>Saccharomycetes</taxon>
        <taxon>Saccharomycetales</taxon>
        <taxon>Saccharomycetaceae</taxon>
        <taxon>Lachancea</taxon>
    </lineage>
</organism>
<dbReference type="Proteomes" id="UP000191024">
    <property type="component" value="Chromosome A"/>
</dbReference>
<feature type="transmembrane region" description="Helical" evidence="1">
    <location>
        <begin position="525"/>
        <end position="546"/>
    </location>
</feature>
<reference evidence="3 4" key="1">
    <citation type="submission" date="2016-03" db="EMBL/GenBank/DDBJ databases">
        <authorList>
            <person name="Devillers H."/>
        </authorList>
    </citation>
    <scope>NUCLEOTIDE SEQUENCE [LARGE SCALE GENOMIC DNA]</scope>
    <source>
        <strain evidence="3">CBS 11717</strain>
    </source>
</reference>
<evidence type="ECO:0000313" key="3">
    <source>
        <dbReference type="EMBL" id="SCU79388.1"/>
    </source>
</evidence>
<dbReference type="InterPro" id="IPR002013">
    <property type="entry name" value="SAC_dom"/>
</dbReference>
<evidence type="ECO:0000259" key="2">
    <source>
        <dbReference type="PROSITE" id="PS50275"/>
    </source>
</evidence>
<dbReference type="PANTHER" id="PTHR45662">
    <property type="entry name" value="PHOSPHATIDYLINOSITIDE PHOSPHATASE SAC1"/>
    <property type="match status" value="1"/>
</dbReference>
<sequence>MSGPLLYTKVNDRILVQRNLIGSEKSIVLCLGPQVEDIGFVDPGEFPVRADIRKIAAVIGYVRLKLRTYFLIAKRVEEVGKLNEHRIFKVVEYEIVPIGKSNVKDNDETQYLALLNAQLSAATLFFSYTYDLTNSAQRNEKRTHNSLSWKDADKRFFWNNYVTVTLQNYAKQDSRIDHFITPMIFGYAKFVDTQLNDTPLTIGLVTRRSTLRAGTRYFRRGIDADGNVANFNETEQFTMIHAKDKGGNSDFFSFLQTRGSIPLYWGEINNLKYKPTLVLGENSSLDATAKHFAEQKHLYGENYLVNLVNQKGHELPVKLAYESAVNALNDPKIHYTYFDFHHECRKMKYERVKLLIEHLNQMGLQSSDVFHKVVDSNGVTERVEREQSSVVRTNCMDCLDRTNVVQCVLAQWVIQNELETAFVVSPSYTWESDKELLFKFQGLWADNADAVSLSYSGTGALKTDFTRTGKRTSGGAFNDFLNSVSRYYQNNLTDGPRQDSFDLFLGNFKPYENGIQSPFSDRRPFTIQVIPTIIYAALTVIAATVFFPKGHFTSLKNLSFLIFSSVILGSSARFILQNGEQYVNWPKLNELAFLVPVQTYDKEHQFKGIKYAWSSKFSKPDAFKKD</sequence>